<dbReference type="RefSeq" id="WP_310283366.1">
    <property type="nucleotide sequence ID" value="NZ_JAVDWQ010000017.1"/>
</dbReference>
<accession>A0ABU1YCQ5</accession>
<dbReference type="EMBL" id="JAVDWQ010000017">
    <property type="protein sequence ID" value="MDR7211933.1"/>
    <property type="molecule type" value="Genomic_DNA"/>
</dbReference>
<proteinExistence type="predicted"/>
<protein>
    <submittedName>
        <fullName evidence="1">Uncharacterized protein</fullName>
    </submittedName>
</protein>
<gene>
    <name evidence="1" type="ORF">J2W48_003890</name>
</gene>
<organism evidence="1 2">
    <name type="scientific">Flavobacterium piscis</name>
    <dbReference type="NCBI Taxonomy" id="1114874"/>
    <lineage>
        <taxon>Bacteria</taxon>
        <taxon>Pseudomonadati</taxon>
        <taxon>Bacteroidota</taxon>
        <taxon>Flavobacteriia</taxon>
        <taxon>Flavobacteriales</taxon>
        <taxon>Flavobacteriaceae</taxon>
        <taxon>Flavobacterium</taxon>
    </lineage>
</organism>
<sequence>MKLQKKIGKKVFYVPVFFSDGRALATADGVLISDYLQVSKDIVQNTKKYLIEQGISENNIKVEEIKGVERKININGVFDIEAYKITVN</sequence>
<reference evidence="1 2" key="1">
    <citation type="submission" date="2023-07" db="EMBL/GenBank/DDBJ databases">
        <title>Sorghum-associated microbial communities from plants grown in Nebraska, USA.</title>
        <authorList>
            <person name="Schachtman D."/>
        </authorList>
    </citation>
    <scope>NUCLEOTIDE SEQUENCE [LARGE SCALE GENOMIC DNA]</scope>
    <source>
        <strain evidence="1 2">4129</strain>
    </source>
</reference>
<evidence type="ECO:0000313" key="2">
    <source>
        <dbReference type="Proteomes" id="UP001269081"/>
    </source>
</evidence>
<evidence type="ECO:0000313" key="1">
    <source>
        <dbReference type="EMBL" id="MDR7211933.1"/>
    </source>
</evidence>
<comment type="caution">
    <text evidence="1">The sequence shown here is derived from an EMBL/GenBank/DDBJ whole genome shotgun (WGS) entry which is preliminary data.</text>
</comment>
<name>A0ABU1YCQ5_9FLAO</name>
<dbReference type="Proteomes" id="UP001269081">
    <property type="component" value="Unassembled WGS sequence"/>
</dbReference>
<keyword evidence="2" id="KW-1185">Reference proteome</keyword>